<gene>
    <name evidence="3" type="primary">LOC110789062</name>
</gene>
<evidence type="ECO:0000313" key="2">
    <source>
        <dbReference type="Proteomes" id="UP000813463"/>
    </source>
</evidence>
<organism evidence="2 3">
    <name type="scientific">Spinacia oleracea</name>
    <name type="common">Spinach</name>
    <dbReference type="NCBI Taxonomy" id="3562"/>
    <lineage>
        <taxon>Eukaryota</taxon>
        <taxon>Viridiplantae</taxon>
        <taxon>Streptophyta</taxon>
        <taxon>Embryophyta</taxon>
        <taxon>Tracheophyta</taxon>
        <taxon>Spermatophyta</taxon>
        <taxon>Magnoliopsida</taxon>
        <taxon>eudicotyledons</taxon>
        <taxon>Gunneridae</taxon>
        <taxon>Pentapetalae</taxon>
        <taxon>Caryophyllales</taxon>
        <taxon>Chenopodiaceae</taxon>
        <taxon>Chenopodioideae</taxon>
        <taxon>Anserineae</taxon>
        <taxon>Spinacia</taxon>
    </lineage>
</organism>
<evidence type="ECO:0000313" key="3">
    <source>
        <dbReference type="RefSeq" id="XP_021849403.2"/>
    </source>
</evidence>
<dbReference type="PANTHER" id="PTHR31215">
    <property type="entry name" value="OS05G0510400 PROTEIN-RELATED"/>
    <property type="match status" value="1"/>
</dbReference>
<dbReference type="RefSeq" id="XP_021849403.2">
    <property type="nucleotide sequence ID" value="XM_021993711.2"/>
</dbReference>
<accession>A0A9R0IHJ0</accession>
<dbReference type="SUPFAM" id="SSF81383">
    <property type="entry name" value="F-box domain"/>
    <property type="match status" value="1"/>
</dbReference>
<reference evidence="2" key="1">
    <citation type="journal article" date="2021" name="Nat. Commun.">
        <title>Genomic analyses provide insights into spinach domestication and the genetic basis of agronomic traits.</title>
        <authorList>
            <person name="Cai X."/>
            <person name="Sun X."/>
            <person name="Xu C."/>
            <person name="Sun H."/>
            <person name="Wang X."/>
            <person name="Ge C."/>
            <person name="Zhang Z."/>
            <person name="Wang Q."/>
            <person name="Fei Z."/>
            <person name="Jiao C."/>
            <person name="Wang Q."/>
        </authorList>
    </citation>
    <scope>NUCLEOTIDE SEQUENCE [LARGE SCALE GENOMIC DNA]</scope>
    <source>
        <strain evidence="2">cv. Varoflay</strain>
    </source>
</reference>
<dbReference type="AlphaFoldDB" id="A0A9R0IHJ0"/>
<evidence type="ECO:0000256" key="1">
    <source>
        <dbReference type="SAM" id="MobiDB-lite"/>
    </source>
</evidence>
<proteinExistence type="predicted"/>
<name>A0A9R0IHJ0_SPIOL</name>
<dbReference type="KEGG" id="soe:110789062"/>
<dbReference type="GeneID" id="110789062"/>
<feature type="compositionally biased region" description="Low complexity" evidence="1">
    <location>
        <begin position="166"/>
        <end position="187"/>
    </location>
</feature>
<feature type="region of interest" description="Disordered" evidence="1">
    <location>
        <begin position="166"/>
        <end position="201"/>
    </location>
</feature>
<dbReference type="InterPro" id="IPR036047">
    <property type="entry name" value="F-box-like_dom_sf"/>
</dbReference>
<sequence>MSSLIEKKNNHSHDDNAFVEEQGFDRFGRLPDLGMRSRIYPEPLIEKWNHSHDSDDDEEEEGVDHFDRIPDSLLLLVFNKIGDVKALGRCCVVSRRFQTLVPQVENVVVRVDCVISDDDSSAAASATDKSRSPFANLVRLIFGNIFKPIQALGQLLGPKRSGSVGVLGTGPSSSSSSASSSLLVGNGVDDEEGEQGGVTHHSPTQVLKNFLEIRYLRIELPSGELGIDDGVLLKWRADFGSTLDNCVILGASSVVNSTKTNQLSENGVNNEQVNPNTVSSVVNDDNGSIPESFYTNGGLKLRVVWTISSLIAASARHYLLQPIIAEHQTLDNLVLTDADGQGVLCMNRDQLEELRVKPLSASSASKRTLVPALNMRLWYAPHLELPNGVVLKGATLVAIRPSEQSGVSAKKEISDSSWVSTAFEEPYGTAAKMLVKRRTYCLEMNSF</sequence>
<protein>
    <submittedName>
        <fullName evidence="3">F-box protein At4g18380</fullName>
    </submittedName>
</protein>
<keyword evidence="2" id="KW-1185">Reference proteome</keyword>
<reference evidence="3" key="2">
    <citation type="submission" date="2025-08" db="UniProtKB">
        <authorList>
            <consortium name="RefSeq"/>
        </authorList>
    </citation>
    <scope>IDENTIFICATION</scope>
    <source>
        <tissue evidence="3">Leaf</tissue>
    </source>
</reference>
<dbReference type="InterPro" id="IPR044809">
    <property type="entry name" value="AUF1-like"/>
</dbReference>
<dbReference type="Proteomes" id="UP000813463">
    <property type="component" value="Chromosome 5"/>
</dbReference>